<dbReference type="CDD" id="cd02042">
    <property type="entry name" value="ParAB_family"/>
    <property type="match status" value="1"/>
</dbReference>
<organism evidence="2 3">
    <name type="scientific">Vagococcus carniphilus</name>
    <dbReference type="NCBI Taxonomy" id="218144"/>
    <lineage>
        <taxon>Bacteria</taxon>
        <taxon>Bacillati</taxon>
        <taxon>Bacillota</taxon>
        <taxon>Bacilli</taxon>
        <taxon>Lactobacillales</taxon>
        <taxon>Enterococcaceae</taxon>
        <taxon>Vagococcus</taxon>
    </lineage>
</organism>
<dbReference type="RefSeq" id="WP_126796222.1">
    <property type="nucleotide sequence ID" value="NZ_CP060721.1"/>
</dbReference>
<dbReference type="InterPro" id="IPR050678">
    <property type="entry name" value="DNA_Partitioning_ATPase"/>
</dbReference>
<dbReference type="OrthoDB" id="9815116at2"/>
<evidence type="ECO:0000259" key="1">
    <source>
        <dbReference type="Pfam" id="PF13614"/>
    </source>
</evidence>
<dbReference type="Gene3D" id="3.40.50.300">
    <property type="entry name" value="P-loop containing nucleotide triphosphate hydrolases"/>
    <property type="match status" value="1"/>
</dbReference>
<dbReference type="EMBL" id="NGKB01000018">
    <property type="protein sequence ID" value="RSU10390.1"/>
    <property type="molecule type" value="Genomic_DNA"/>
</dbReference>
<dbReference type="InterPro" id="IPR025669">
    <property type="entry name" value="AAA_dom"/>
</dbReference>
<sequence length="275" mass="31325">MTAKTIVVGNFKGGVGKTKIATMLSFVSAKLKDKRTLLIDLDPQANATQNLAKTGNISHIKYTITNALILRDKTITECITPIMENLDLIACDTSFTQFPKFLYKNYKTEKEQSSVLANAINKLKENYDYIFIDVPPTISDFSDNAMVASDYSLIAFQTQEESLEGVQKYIAYQNFLAEKNKINIQVAGIIACLLKADSQIDNEVMNEAKEIYKDYVLKTVVTYQERLKRYSRTGIELKETVYGNYDQWDFKACNVFFNILSEMESNIEYFEKKAV</sequence>
<evidence type="ECO:0000313" key="3">
    <source>
        <dbReference type="Proteomes" id="UP000288028"/>
    </source>
</evidence>
<accession>A0A430AQI1</accession>
<dbReference type="PANTHER" id="PTHR13696:SF98">
    <property type="entry name" value="PLASMID PARTITION PROTEIN A"/>
    <property type="match status" value="1"/>
</dbReference>
<dbReference type="AlphaFoldDB" id="A0A430AQI1"/>
<dbReference type="GeneID" id="95582089"/>
<dbReference type="SUPFAM" id="SSF52540">
    <property type="entry name" value="P-loop containing nucleoside triphosphate hydrolases"/>
    <property type="match status" value="1"/>
</dbReference>
<dbReference type="PANTHER" id="PTHR13696">
    <property type="entry name" value="P-LOOP CONTAINING NUCLEOSIDE TRIPHOSPHATE HYDROLASE"/>
    <property type="match status" value="1"/>
</dbReference>
<name>A0A430AQI1_9ENTE</name>
<comment type="caution">
    <text evidence="2">The sequence shown here is derived from an EMBL/GenBank/DDBJ whole genome shotgun (WGS) entry which is preliminary data.</text>
</comment>
<dbReference type="InterPro" id="IPR027417">
    <property type="entry name" value="P-loop_NTPase"/>
</dbReference>
<dbReference type="Proteomes" id="UP000288028">
    <property type="component" value="Unassembled WGS sequence"/>
</dbReference>
<feature type="domain" description="AAA" evidence="1">
    <location>
        <begin position="4"/>
        <end position="185"/>
    </location>
</feature>
<gene>
    <name evidence="2" type="ORF">CBF28_13815</name>
</gene>
<keyword evidence="3" id="KW-1185">Reference proteome</keyword>
<protein>
    <submittedName>
        <fullName evidence="2">Cobyrinic acid a,c-diamide synthase</fullName>
    </submittedName>
</protein>
<proteinExistence type="predicted"/>
<evidence type="ECO:0000313" key="2">
    <source>
        <dbReference type="EMBL" id="RSU10390.1"/>
    </source>
</evidence>
<reference evidence="2 3" key="1">
    <citation type="submission" date="2017-05" db="EMBL/GenBank/DDBJ databases">
        <title>Vagococcus spp. assemblies.</title>
        <authorList>
            <person name="Gulvik C.A."/>
        </authorList>
    </citation>
    <scope>NUCLEOTIDE SEQUENCE [LARGE SCALE GENOMIC DNA]</scope>
    <source>
        <strain evidence="2 3">SS1714</strain>
    </source>
</reference>
<dbReference type="Pfam" id="PF13614">
    <property type="entry name" value="AAA_31"/>
    <property type="match status" value="1"/>
</dbReference>